<dbReference type="RefSeq" id="WP_111566188.1">
    <property type="nucleotide sequence ID" value="NZ_QLMI01000002.1"/>
</dbReference>
<dbReference type="AlphaFoldDB" id="A0A327YUV3"/>
<protein>
    <submittedName>
        <fullName evidence="1">Extracellular solute-binding protein (Family 5)</fullName>
    </submittedName>
</protein>
<dbReference type="Proteomes" id="UP000249620">
    <property type="component" value="Unassembled WGS sequence"/>
</dbReference>
<gene>
    <name evidence="1" type="ORF">B0I03_102260</name>
</gene>
<evidence type="ECO:0000313" key="1">
    <source>
        <dbReference type="EMBL" id="RAK24402.1"/>
    </source>
</evidence>
<reference evidence="1 2" key="1">
    <citation type="submission" date="2018-06" db="EMBL/GenBank/DDBJ databases">
        <title>Genomic Encyclopedia of Type Strains, Phase III (KMG-III): the genomes of soil and plant-associated and newly described type strains.</title>
        <authorList>
            <person name="Whitman W."/>
        </authorList>
    </citation>
    <scope>NUCLEOTIDE SEQUENCE [LARGE SCALE GENOMIC DNA]</scope>
    <source>
        <strain evidence="1 2">CGMCC 1.12398</strain>
    </source>
</reference>
<name>A0A327YUV3_9FLAO</name>
<evidence type="ECO:0000313" key="2">
    <source>
        <dbReference type="Proteomes" id="UP000249620"/>
    </source>
</evidence>
<keyword evidence="2" id="KW-1185">Reference proteome</keyword>
<dbReference type="EMBL" id="QLMI01000002">
    <property type="protein sequence ID" value="RAK24402.1"/>
    <property type="molecule type" value="Genomic_DNA"/>
</dbReference>
<accession>A0A327YUV3</accession>
<dbReference type="PROSITE" id="PS51257">
    <property type="entry name" value="PROKAR_LIPOPROTEIN"/>
    <property type="match status" value="1"/>
</dbReference>
<proteinExistence type="predicted"/>
<sequence>MKKFLLVAVLAILASCENITTKNNAPEDIEYAKELATKFYEELSNKDTTKISSYLDKSIAKEELGKLVKKNLQDYGEIIKVDINKTQTSSVTKNDVNETKYSMEILTIYQKGKTLDEISFTKDNNKGISLNSYLVHEVIE</sequence>
<comment type="caution">
    <text evidence="1">The sequence shown here is derived from an EMBL/GenBank/DDBJ whole genome shotgun (WGS) entry which is preliminary data.</text>
</comment>
<dbReference type="OrthoDB" id="1354335at2"/>
<organism evidence="1 2">
    <name type="scientific">Flavobacterium aquaticum</name>
    <dbReference type="NCBI Taxonomy" id="1236486"/>
    <lineage>
        <taxon>Bacteria</taxon>
        <taxon>Pseudomonadati</taxon>
        <taxon>Bacteroidota</taxon>
        <taxon>Flavobacteriia</taxon>
        <taxon>Flavobacteriales</taxon>
        <taxon>Flavobacteriaceae</taxon>
        <taxon>Flavobacterium</taxon>
    </lineage>
</organism>